<protein>
    <submittedName>
        <fullName evidence="1">Uncharacterized protein</fullName>
    </submittedName>
</protein>
<organism evidence="1 2">
    <name type="scientific">Solirubrobacter pauli</name>
    <dbReference type="NCBI Taxonomy" id="166793"/>
    <lineage>
        <taxon>Bacteria</taxon>
        <taxon>Bacillati</taxon>
        <taxon>Actinomycetota</taxon>
        <taxon>Thermoleophilia</taxon>
        <taxon>Solirubrobacterales</taxon>
        <taxon>Solirubrobacteraceae</taxon>
        <taxon>Solirubrobacter</taxon>
    </lineage>
</organism>
<name>A0A660LKV4_9ACTN</name>
<evidence type="ECO:0000313" key="2">
    <source>
        <dbReference type="Proteomes" id="UP000278962"/>
    </source>
</evidence>
<dbReference type="AlphaFoldDB" id="A0A660LKV4"/>
<dbReference type="RefSeq" id="WP_147447884.1">
    <property type="nucleotide sequence ID" value="NZ_RBIL01000001.1"/>
</dbReference>
<gene>
    <name evidence="1" type="ORF">C8N24_3887</name>
</gene>
<evidence type="ECO:0000313" key="1">
    <source>
        <dbReference type="EMBL" id="RKQ94011.1"/>
    </source>
</evidence>
<reference evidence="1 2" key="1">
    <citation type="submission" date="2018-10" db="EMBL/GenBank/DDBJ databases">
        <title>Genomic Encyclopedia of Archaeal and Bacterial Type Strains, Phase II (KMG-II): from individual species to whole genera.</title>
        <authorList>
            <person name="Goeker M."/>
        </authorList>
    </citation>
    <scope>NUCLEOTIDE SEQUENCE [LARGE SCALE GENOMIC DNA]</scope>
    <source>
        <strain evidence="1 2">DSM 14954</strain>
    </source>
</reference>
<accession>A0A660LKV4</accession>
<dbReference type="Proteomes" id="UP000278962">
    <property type="component" value="Unassembled WGS sequence"/>
</dbReference>
<dbReference type="EMBL" id="RBIL01000001">
    <property type="protein sequence ID" value="RKQ94011.1"/>
    <property type="molecule type" value="Genomic_DNA"/>
</dbReference>
<keyword evidence="2" id="KW-1185">Reference proteome</keyword>
<comment type="caution">
    <text evidence="1">The sequence shown here is derived from an EMBL/GenBank/DDBJ whole genome shotgun (WGS) entry which is preliminary data.</text>
</comment>
<proteinExistence type="predicted"/>
<sequence>MSTSDLRSLLDDVPDTLEIVLRREPSWSPVAEAWRDAAEEAEDALAAWRSRPSRGAYAAYRAAQDREDAAQDALYTQTSRTSVS</sequence>